<dbReference type="OrthoDB" id="78952at2759"/>
<feature type="region of interest" description="Disordered" evidence="1">
    <location>
        <begin position="114"/>
        <end position="148"/>
    </location>
</feature>
<evidence type="ECO:0000313" key="2">
    <source>
        <dbReference type="EMBL" id="KAF0694454.1"/>
    </source>
</evidence>
<feature type="compositionally biased region" description="Basic and acidic residues" evidence="1">
    <location>
        <begin position="200"/>
        <end position="212"/>
    </location>
</feature>
<reference evidence="2" key="1">
    <citation type="submission" date="2019-06" db="EMBL/GenBank/DDBJ databases">
        <title>Genomics analysis of Aphanomyces spp. identifies a new class of oomycete effector associated with host adaptation.</title>
        <authorList>
            <person name="Gaulin E."/>
        </authorList>
    </citation>
    <scope>NUCLEOTIDE SEQUENCE</scope>
    <source>
        <strain evidence="2">CBS 578.67</strain>
    </source>
</reference>
<comment type="caution">
    <text evidence="2">The sequence shown here is derived from an EMBL/GenBank/DDBJ whole genome shotgun (WGS) entry which is preliminary data.</text>
</comment>
<feature type="region of interest" description="Disordered" evidence="1">
    <location>
        <begin position="162"/>
        <end position="218"/>
    </location>
</feature>
<dbReference type="EMBL" id="VJMH01005568">
    <property type="protein sequence ID" value="KAF0694454.1"/>
    <property type="molecule type" value="Genomic_DNA"/>
</dbReference>
<feature type="non-terminal residue" evidence="2">
    <location>
        <position position="1"/>
    </location>
</feature>
<evidence type="ECO:0000256" key="1">
    <source>
        <dbReference type="SAM" id="MobiDB-lite"/>
    </source>
</evidence>
<protein>
    <submittedName>
        <fullName evidence="2">Uncharacterized protein</fullName>
    </submittedName>
</protein>
<organism evidence="2">
    <name type="scientific">Aphanomyces stellatus</name>
    <dbReference type="NCBI Taxonomy" id="120398"/>
    <lineage>
        <taxon>Eukaryota</taxon>
        <taxon>Sar</taxon>
        <taxon>Stramenopiles</taxon>
        <taxon>Oomycota</taxon>
        <taxon>Saprolegniomycetes</taxon>
        <taxon>Saprolegniales</taxon>
        <taxon>Verrucalvaceae</taxon>
        <taxon>Aphanomyces</taxon>
    </lineage>
</organism>
<feature type="compositionally biased region" description="Pro residues" evidence="1">
    <location>
        <begin position="168"/>
        <end position="178"/>
    </location>
</feature>
<sequence>PPPVEPSPRCVPRRSREVFQLKRPGKDTRCKTRQCVVCRWECGAKKSVTEVTDYCDVHDVCLCSCVRRNYTPAPYMCPNAEWTCWEKFHNFYMPEKLFVKGARLQRGNRLYKLRSGMTSERDDDEPSEAATKEPSTKTTTPVPLRPAPVPVVAPFPMVALVPTRENARPPPPPPPPQDDPIKSTARPLMPRPATQDAPVDEARDRGTHESNVKEIAYM</sequence>
<gene>
    <name evidence="2" type="ORF">As57867_014613</name>
</gene>
<proteinExistence type="predicted"/>
<accession>A0A6A4YEZ7</accession>
<dbReference type="AlphaFoldDB" id="A0A6A4YEZ7"/>
<name>A0A6A4YEZ7_9STRA</name>